<dbReference type="EMBL" id="QFFZ01000001">
    <property type="protein sequence ID" value="TEB13734.1"/>
    <property type="molecule type" value="Genomic_DNA"/>
</dbReference>
<dbReference type="OrthoDB" id="9892269at2"/>
<accession>A0A4Y7RXN4</accession>
<dbReference type="Proteomes" id="UP000297597">
    <property type="component" value="Unassembled WGS sequence"/>
</dbReference>
<evidence type="ECO:0000313" key="1">
    <source>
        <dbReference type="EMBL" id="TEB13734.1"/>
    </source>
</evidence>
<protein>
    <submittedName>
        <fullName evidence="1">Uncharacterized protein</fullName>
    </submittedName>
</protein>
<keyword evidence="2" id="KW-1185">Reference proteome</keyword>
<reference evidence="1 2" key="1">
    <citation type="journal article" date="2018" name="Environ. Microbiol.">
        <title>Novel energy conservation strategies and behaviour of Pelotomaculum schinkii driving syntrophic propionate catabolism.</title>
        <authorList>
            <person name="Hidalgo-Ahumada C.A.P."/>
            <person name="Nobu M.K."/>
            <person name="Narihiro T."/>
            <person name="Tamaki H."/>
            <person name="Liu W.T."/>
            <person name="Kamagata Y."/>
            <person name="Stams A.J.M."/>
            <person name="Imachi H."/>
            <person name="Sousa D.Z."/>
        </authorList>
    </citation>
    <scope>NUCLEOTIDE SEQUENCE [LARGE SCALE GENOMIC DNA]</scope>
    <source>
        <strain evidence="1 2">MGP</strain>
    </source>
</reference>
<evidence type="ECO:0000313" key="2">
    <source>
        <dbReference type="Proteomes" id="UP000297597"/>
    </source>
</evidence>
<comment type="caution">
    <text evidence="1">The sequence shown here is derived from an EMBL/GenBank/DDBJ whole genome shotgun (WGS) entry which is preliminary data.</text>
</comment>
<gene>
    <name evidence="1" type="ORF">Pmgp_00141</name>
</gene>
<name>A0A4Y7RXN4_9FIRM</name>
<organism evidence="1 2">
    <name type="scientific">Pelotomaculum propionicicum</name>
    <dbReference type="NCBI Taxonomy" id="258475"/>
    <lineage>
        <taxon>Bacteria</taxon>
        <taxon>Bacillati</taxon>
        <taxon>Bacillota</taxon>
        <taxon>Clostridia</taxon>
        <taxon>Eubacteriales</taxon>
        <taxon>Desulfotomaculaceae</taxon>
        <taxon>Pelotomaculum</taxon>
    </lineage>
</organism>
<dbReference type="AlphaFoldDB" id="A0A4Y7RXN4"/>
<proteinExistence type="predicted"/>
<sequence>MGNMVPLNIPVEKKAVHDPAGEALVSNANTAPEEVSLKAVVPTIDIYAASVFLKISQKMFEDTLDSRISLLEKKLEERDREITRAMRRIQARMLLQQHKVHIPWWQKLFKKKK</sequence>
<dbReference type="RefSeq" id="WP_134212044.1">
    <property type="nucleotide sequence ID" value="NZ_QFFZ01000001.1"/>
</dbReference>